<name>A0A9D1SX97_9FIRM</name>
<gene>
    <name evidence="2" type="ORF">IAB14_05035</name>
</gene>
<accession>A0A9D1SX97</accession>
<evidence type="ECO:0000313" key="3">
    <source>
        <dbReference type="Proteomes" id="UP000886891"/>
    </source>
</evidence>
<keyword evidence="1" id="KW-1133">Transmembrane helix</keyword>
<feature type="transmembrane region" description="Helical" evidence="1">
    <location>
        <begin position="258"/>
        <end position="279"/>
    </location>
</feature>
<organism evidence="2 3">
    <name type="scientific">Candidatus Stercoripulliclostridium merdipullorum</name>
    <dbReference type="NCBI Taxonomy" id="2840952"/>
    <lineage>
        <taxon>Bacteria</taxon>
        <taxon>Bacillati</taxon>
        <taxon>Bacillota</taxon>
        <taxon>Clostridia</taxon>
        <taxon>Eubacteriales</taxon>
        <taxon>Candidatus Stercoripulliclostridium</taxon>
    </lineage>
</organism>
<dbReference type="Proteomes" id="UP000886891">
    <property type="component" value="Unassembled WGS sequence"/>
</dbReference>
<feature type="transmembrane region" description="Helical" evidence="1">
    <location>
        <begin position="180"/>
        <end position="208"/>
    </location>
</feature>
<evidence type="ECO:0000313" key="2">
    <source>
        <dbReference type="EMBL" id="HIV00458.1"/>
    </source>
</evidence>
<reference evidence="2" key="2">
    <citation type="journal article" date="2021" name="PeerJ">
        <title>Extensive microbial diversity within the chicken gut microbiome revealed by metagenomics and culture.</title>
        <authorList>
            <person name="Gilroy R."/>
            <person name="Ravi A."/>
            <person name="Getino M."/>
            <person name="Pursley I."/>
            <person name="Horton D.L."/>
            <person name="Alikhan N.F."/>
            <person name="Baker D."/>
            <person name="Gharbi K."/>
            <person name="Hall N."/>
            <person name="Watson M."/>
            <person name="Adriaenssens E.M."/>
            <person name="Foster-Nyarko E."/>
            <person name="Jarju S."/>
            <person name="Secka A."/>
            <person name="Antonio M."/>
            <person name="Oren A."/>
            <person name="Chaudhuri R.R."/>
            <person name="La Ragione R."/>
            <person name="Hildebrand F."/>
            <person name="Pallen M.J."/>
        </authorList>
    </citation>
    <scope>NUCLEOTIDE SEQUENCE</scope>
    <source>
        <strain evidence="2">23406</strain>
    </source>
</reference>
<feature type="transmembrane region" description="Helical" evidence="1">
    <location>
        <begin position="228"/>
        <end position="252"/>
    </location>
</feature>
<protein>
    <submittedName>
        <fullName evidence="2">Uncharacterized protein</fullName>
    </submittedName>
</protein>
<feature type="transmembrane region" description="Helical" evidence="1">
    <location>
        <begin position="144"/>
        <end position="174"/>
    </location>
</feature>
<feature type="transmembrane region" description="Helical" evidence="1">
    <location>
        <begin position="91"/>
        <end position="123"/>
    </location>
</feature>
<dbReference type="EMBL" id="DVOH01000038">
    <property type="protein sequence ID" value="HIV00458.1"/>
    <property type="molecule type" value="Genomic_DNA"/>
</dbReference>
<reference evidence="2" key="1">
    <citation type="submission" date="2020-10" db="EMBL/GenBank/DDBJ databases">
        <authorList>
            <person name="Gilroy R."/>
        </authorList>
    </citation>
    <scope>NUCLEOTIDE SEQUENCE</scope>
    <source>
        <strain evidence="2">23406</strain>
    </source>
</reference>
<comment type="caution">
    <text evidence="2">The sequence shown here is derived from an EMBL/GenBank/DDBJ whole genome shotgun (WGS) entry which is preliminary data.</text>
</comment>
<feature type="transmembrane region" description="Helical" evidence="1">
    <location>
        <begin position="20"/>
        <end position="39"/>
    </location>
</feature>
<sequence>MIFKNAGALLLGSVNLLYKVLIYAVILSLLFAGLFSAILQPVAEAAGKDFNLVAAWNTAVDTLLKAGTETGAGVYGLFDRLTLFIQENSTLIWQAVGFSALLLFLFTFGYSLLTIPAASIVYSKMASGYNPKFGNAFVANLGKSALYALIFSLITVPCNVAIGLAAFFVAQWLFPSLGVIALTIAAFVLILLGALRIAAFSQWVPLIVIEKISVAKAFCRSFAATRKVFFRILPSLFTLSATMFALFTTTMITTFGVVPLLIFPACLLLTINIGFVAYFENHQMKFYLDENNIVTHTLQE</sequence>
<keyword evidence="1" id="KW-0812">Transmembrane</keyword>
<evidence type="ECO:0000256" key="1">
    <source>
        <dbReference type="SAM" id="Phobius"/>
    </source>
</evidence>
<dbReference type="AlphaFoldDB" id="A0A9D1SX97"/>
<proteinExistence type="predicted"/>
<keyword evidence="1" id="KW-0472">Membrane</keyword>